<dbReference type="InterPro" id="IPR011604">
    <property type="entry name" value="PDDEXK-like_dom_sf"/>
</dbReference>
<feature type="domain" description="PD-(D/E)XK endonuclease-like" evidence="1">
    <location>
        <begin position="9"/>
        <end position="243"/>
    </location>
</feature>
<evidence type="ECO:0000313" key="2">
    <source>
        <dbReference type="EMBL" id="OGY21862.1"/>
    </source>
</evidence>
<evidence type="ECO:0000313" key="3">
    <source>
        <dbReference type="Proteomes" id="UP000176299"/>
    </source>
</evidence>
<dbReference type="EMBL" id="MHCN01000010">
    <property type="protein sequence ID" value="OGY21862.1"/>
    <property type="molecule type" value="Genomic_DNA"/>
</dbReference>
<dbReference type="Proteomes" id="UP000176299">
    <property type="component" value="Unassembled WGS sequence"/>
</dbReference>
<dbReference type="InterPro" id="IPR038726">
    <property type="entry name" value="PDDEXK_AddAB-type"/>
</dbReference>
<dbReference type="Pfam" id="PF12705">
    <property type="entry name" value="PDDEXK_1"/>
    <property type="match status" value="1"/>
</dbReference>
<dbReference type="STRING" id="1802591.A2113_00860"/>
<sequence length="254" mass="29986">MAKDDRFYISPNKLKIWLECPRKYWHYYLHEPTKYKEPPRPYYTLGEAVHNTLNSFFSLVSQIRSHERLFDLLERYWQAARNQEGGFKDAAEEKIYKDRAVSMLENFFQKEDVTITPFKLSPSSTKYIPLNDTVMLGGIIDRVDLEPDDSLHIIDYKTGKEDRDDPYQLSMYAILARNWLKKPVSKLSYLHLESGNWSTDSSNEEKEEDTKRFVIETTDQIPKELAKDYFICHLGPQCPHCDYLRELGIKPILD</sequence>
<dbReference type="Gene3D" id="3.90.320.10">
    <property type="match status" value="1"/>
</dbReference>
<proteinExistence type="predicted"/>
<gene>
    <name evidence="2" type="ORF">A2113_00860</name>
</gene>
<name>A0A1G1W2H7_9BACT</name>
<dbReference type="InterPro" id="IPR011335">
    <property type="entry name" value="Restrct_endonuc-II-like"/>
</dbReference>
<reference evidence="2 3" key="1">
    <citation type="journal article" date="2016" name="Nat. Commun.">
        <title>Thousands of microbial genomes shed light on interconnected biogeochemical processes in an aquifer system.</title>
        <authorList>
            <person name="Anantharaman K."/>
            <person name="Brown C.T."/>
            <person name="Hug L.A."/>
            <person name="Sharon I."/>
            <person name="Castelle C.J."/>
            <person name="Probst A.J."/>
            <person name="Thomas B.C."/>
            <person name="Singh A."/>
            <person name="Wilkins M.J."/>
            <person name="Karaoz U."/>
            <person name="Brodie E.L."/>
            <person name="Williams K.H."/>
            <person name="Hubbard S.S."/>
            <person name="Banfield J.F."/>
        </authorList>
    </citation>
    <scope>NUCLEOTIDE SEQUENCE [LARGE SCALE GENOMIC DNA]</scope>
</reference>
<evidence type="ECO:0000259" key="1">
    <source>
        <dbReference type="Pfam" id="PF12705"/>
    </source>
</evidence>
<protein>
    <recommendedName>
        <fullName evidence="1">PD-(D/E)XK endonuclease-like domain-containing protein</fullName>
    </recommendedName>
</protein>
<comment type="caution">
    <text evidence="2">The sequence shown here is derived from an EMBL/GenBank/DDBJ whole genome shotgun (WGS) entry which is preliminary data.</text>
</comment>
<dbReference type="AlphaFoldDB" id="A0A1G1W2H7"/>
<dbReference type="SUPFAM" id="SSF52980">
    <property type="entry name" value="Restriction endonuclease-like"/>
    <property type="match status" value="1"/>
</dbReference>
<accession>A0A1G1W2H7</accession>
<organism evidence="2 3">
    <name type="scientific">Candidatus Woykebacteria bacterium GWA1_44_8</name>
    <dbReference type="NCBI Taxonomy" id="1802591"/>
    <lineage>
        <taxon>Bacteria</taxon>
        <taxon>Candidatus Woykeibacteriota</taxon>
    </lineage>
</organism>